<dbReference type="STRING" id="882083.SacmaDRAFT_3062"/>
<gene>
    <name evidence="4" type="ORF">SacmaDRAFT_3062</name>
</gene>
<accession>H5X7K6</accession>
<name>H5X7K6_9PSEU</name>
<feature type="DNA-binding region" description="H-T-H motif" evidence="2">
    <location>
        <begin position="39"/>
        <end position="58"/>
    </location>
</feature>
<dbReference type="OrthoDB" id="5242485at2"/>
<dbReference type="Proteomes" id="UP000004926">
    <property type="component" value="Chromosome"/>
</dbReference>
<dbReference type="InterPro" id="IPR050109">
    <property type="entry name" value="HTH-type_TetR-like_transc_reg"/>
</dbReference>
<keyword evidence="1 2" id="KW-0238">DNA-binding</keyword>
<evidence type="ECO:0000313" key="4">
    <source>
        <dbReference type="EMBL" id="EHR51298.1"/>
    </source>
</evidence>
<dbReference type="HOGENOM" id="CLU_069356_13_1_11"/>
<proteinExistence type="predicted"/>
<dbReference type="Gene3D" id="1.10.357.10">
    <property type="entry name" value="Tetracycline Repressor, domain 2"/>
    <property type="match status" value="1"/>
</dbReference>
<dbReference type="InterPro" id="IPR009057">
    <property type="entry name" value="Homeodomain-like_sf"/>
</dbReference>
<evidence type="ECO:0000256" key="2">
    <source>
        <dbReference type="PROSITE-ProRule" id="PRU00335"/>
    </source>
</evidence>
<dbReference type="EMBL" id="CM001439">
    <property type="protein sequence ID" value="EHR51298.1"/>
    <property type="molecule type" value="Genomic_DNA"/>
</dbReference>
<dbReference type="Pfam" id="PF00440">
    <property type="entry name" value="TetR_N"/>
    <property type="match status" value="1"/>
</dbReference>
<evidence type="ECO:0000313" key="5">
    <source>
        <dbReference type="Proteomes" id="UP000004926"/>
    </source>
</evidence>
<dbReference type="SUPFAM" id="SSF46689">
    <property type="entry name" value="Homeodomain-like"/>
    <property type="match status" value="1"/>
</dbReference>
<dbReference type="InterPro" id="IPR001647">
    <property type="entry name" value="HTH_TetR"/>
</dbReference>
<reference evidence="4 5" key="1">
    <citation type="journal article" date="2012" name="Stand. Genomic Sci.">
        <title>Genome sequence of the ocean sediment bacterium Saccharomonospora marina type strain (XMU15(T)).</title>
        <authorList>
            <person name="Klenk H.P."/>
            <person name="Lu M."/>
            <person name="Lucas S."/>
            <person name="Lapidus A."/>
            <person name="Copeland A."/>
            <person name="Pitluck S."/>
            <person name="Goodwin L.A."/>
            <person name="Han C."/>
            <person name="Tapia R."/>
            <person name="Brambilla E.M."/>
            <person name="Potter G."/>
            <person name="Land M."/>
            <person name="Ivanova N."/>
            <person name="Rohde M."/>
            <person name="Goker M."/>
            <person name="Detter J.C."/>
            <person name="Li W.J."/>
            <person name="Kyrpides N.C."/>
            <person name="Woyke T."/>
        </authorList>
    </citation>
    <scope>NUCLEOTIDE SEQUENCE [LARGE SCALE GENOMIC DNA]</scope>
    <source>
        <strain evidence="4 5">XMU15</strain>
    </source>
</reference>
<evidence type="ECO:0000256" key="1">
    <source>
        <dbReference type="ARBA" id="ARBA00023125"/>
    </source>
</evidence>
<keyword evidence="5" id="KW-1185">Reference proteome</keyword>
<dbReference type="GO" id="GO:0003700">
    <property type="term" value="F:DNA-binding transcription factor activity"/>
    <property type="evidence" value="ECO:0007669"/>
    <property type="project" value="TreeGrafter"/>
</dbReference>
<dbReference type="PANTHER" id="PTHR30055:SF187">
    <property type="entry name" value="TRANSCRIPTIONAL REGULATORY PROTEIN"/>
    <property type="match status" value="1"/>
</dbReference>
<protein>
    <submittedName>
        <fullName evidence="4">Transcriptional regulator</fullName>
    </submittedName>
</protein>
<dbReference type="GO" id="GO:0000976">
    <property type="term" value="F:transcription cis-regulatory region binding"/>
    <property type="evidence" value="ECO:0007669"/>
    <property type="project" value="TreeGrafter"/>
</dbReference>
<dbReference type="PANTHER" id="PTHR30055">
    <property type="entry name" value="HTH-TYPE TRANSCRIPTIONAL REGULATOR RUTR"/>
    <property type="match status" value="1"/>
</dbReference>
<dbReference type="AlphaFoldDB" id="H5X7K6"/>
<dbReference type="RefSeq" id="WP_009154683.1">
    <property type="nucleotide sequence ID" value="NZ_CM001439.1"/>
</dbReference>
<dbReference type="PROSITE" id="PS50977">
    <property type="entry name" value="HTH_TETR_2"/>
    <property type="match status" value="1"/>
</dbReference>
<feature type="domain" description="HTH tetR-type" evidence="3">
    <location>
        <begin position="16"/>
        <end position="76"/>
    </location>
</feature>
<sequence>MTTVTTTSTVPDDAGSGFRRRLLDALATCIARDGYRATTVADIVRGARTSRRTFYEHFSDKEACYVALLSDANSEMIRQISSAVNPDAGWQTQIRQAVSAWIAAAESAPALTVSWIRDLPSLGSAARELQREMTDAFVTMIQRLCDTEELRAAGVGPLPRPLAILLIGGLRELLASTVEDGGDIGEVHDLAVQASIALLEPRSTAAR</sequence>
<dbReference type="eggNOG" id="COG1309">
    <property type="taxonomic scope" value="Bacteria"/>
</dbReference>
<organism evidence="4 5">
    <name type="scientific">Saccharomonospora marina XMU15</name>
    <dbReference type="NCBI Taxonomy" id="882083"/>
    <lineage>
        <taxon>Bacteria</taxon>
        <taxon>Bacillati</taxon>
        <taxon>Actinomycetota</taxon>
        <taxon>Actinomycetes</taxon>
        <taxon>Pseudonocardiales</taxon>
        <taxon>Pseudonocardiaceae</taxon>
        <taxon>Saccharomonospora</taxon>
    </lineage>
</organism>
<evidence type="ECO:0000259" key="3">
    <source>
        <dbReference type="PROSITE" id="PS50977"/>
    </source>
</evidence>